<dbReference type="OrthoDB" id="2017893at2759"/>
<protein>
    <submittedName>
        <fullName evidence="2">Uncharacterized protein</fullName>
    </submittedName>
</protein>
<evidence type="ECO:0000313" key="3">
    <source>
        <dbReference type="Proteomes" id="UP000241890"/>
    </source>
</evidence>
<proteinExistence type="predicted"/>
<organism evidence="2 3">
    <name type="scientific">Hondaea fermentalgiana</name>
    <dbReference type="NCBI Taxonomy" id="2315210"/>
    <lineage>
        <taxon>Eukaryota</taxon>
        <taxon>Sar</taxon>
        <taxon>Stramenopiles</taxon>
        <taxon>Bigyra</taxon>
        <taxon>Labyrinthulomycetes</taxon>
        <taxon>Thraustochytrida</taxon>
        <taxon>Thraustochytriidae</taxon>
        <taxon>Hondaea</taxon>
    </lineage>
</organism>
<dbReference type="Proteomes" id="UP000241890">
    <property type="component" value="Unassembled WGS sequence"/>
</dbReference>
<dbReference type="Gene3D" id="3.90.190.10">
    <property type="entry name" value="Protein tyrosine phosphatase superfamily"/>
    <property type="match status" value="1"/>
</dbReference>
<evidence type="ECO:0000256" key="1">
    <source>
        <dbReference type="SAM" id="Coils"/>
    </source>
</evidence>
<dbReference type="SUPFAM" id="SSF52799">
    <property type="entry name" value="(Phosphotyrosine protein) phosphatases II"/>
    <property type="match status" value="1"/>
</dbReference>
<feature type="coiled-coil region" evidence="1">
    <location>
        <begin position="348"/>
        <end position="382"/>
    </location>
</feature>
<dbReference type="EMBL" id="BEYU01000076">
    <property type="protein sequence ID" value="GBG30416.1"/>
    <property type="molecule type" value="Genomic_DNA"/>
</dbReference>
<dbReference type="AlphaFoldDB" id="A0A2R5GHP3"/>
<keyword evidence="1" id="KW-0175">Coiled coil</keyword>
<name>A0A2R5GHP3_9STRA</name>
<accession>A0A2R5GHP3</accession>
<gene>
    <name evidence="2" type="ORF">FCC1311_066352</name>
</gene>
<dbReference type="InterPro" id="IPR029021">
    <property type="entry name" value="Prot-tyrosine_phosphatase-like"/>
</dbReference>
<comment type="caution">
    <text evidence="2">The sequence shown here is derived from an EMBL/GenBank/DDBJ whole genome shotgun (WGS) entry which is preliminary data.</text>
</comment>
<evidence type="ECO:0000313" key="2">
    <source>
        <dbReference type="EMBL" id="GBG30416.1"/>
    </source>
</evidence>
<keyword evidence="3" id="KW-1185">Reference proteome</keyword>
<dbReference type="InParanoid" id="A0A2R5GHP3"/>
<reference evidence="2 3" key="1">
    <citation type="submission" date="2017-12" db="EMBL/GenBank/DDBJ databases">
        <title>Sequencing, de novo assembly and annotation of complete genome of a new Thraustochytrid species, strain FCC1311.</title>
        <authorList>
            <person name="Sedici K."/>
            <person name="Godart F."/>
            <person name="Aiese Cigliano R."/>
            <person name="Sanseverino W."/>
            <person name="Barakat M."/>
            <person name="Ortet P."/>
            <person name="Marechal E."/>
            <person name="Cagnac O."/>
            <person name="Amato A."/>
        </authorList>
    </citation>
    <scope>NUCLEOTIDE SEQUENCE [LARGE SCALE GENOMIC DNA]</scope>
</reference>
<sequence>MNEEESEEKEANVIPDIQNQNEYAEEIADTKEAKIDATIIRLSLPETPEANAVTVTSEPESLSISSVTQAKKGRPWFATKDTEVTRRLRALLENQNEDERYIEESAFHFERRGINRLFSNDDERVDFWSSTGFHDETPRPKMVTTIKASRPERHFLKGDVVIFPNPRRALDAPRAGRRSAEWTGRVVSSPYNLEVSVRAQRAAQLASHTPPPPSVVRRGSQGDDLYKVEVVAKRILGGILGAQDHEHDKIIADYQASRRSRDGGRRRRANFELLHVSVLESPDETRRRKLLHVVKSWLLRFLRRALDFWTTEVRAQRREEQRNTAATCIQSFWRCVLSRRLSLEKRIAAQLAADQRRRERERREEEERQRAAKAAREAYLREHGVSRDGVRFFETQEEMDAFYVRMERMCARIEKQVEKLASGLKIEALRRWRYYLRHVLPPLHLDVDALSKDVGGLQDMLVRELSDERAADELGDLDSKLSKIAARQATQGNAVRENTNQEAPWHAALGSRLPGLPTVGAHLSHLGKIVIDDMTQYEKFRDFQRGPTDSTAWLLKGAYAKVLFGAYPSGQAFKRDRKITSRSGAIASVLMAGVDTFVCLLNPEEVRRMTDEHLHGLQFNEEADEICAEIRRELSVGVAATKEALDGASQRAARGRKVGYGRPQQEALDRAESNRLQEYRKAKANLDNFSEKLQHVFFPMPRGGGHTRPEDDARLLQFSRDLELRLRRQERLYVFSMGGSGRAGVVASILLGRLYGLEPMQALRRVQRYHDTMSRFKGERSEAVPTCPRSLAQQGF</sequence>